<name>A0A6L3JQ95_9BACE</name>
<dbReference type="InterPro" id="IPR023614">
    <property type="entry name" value="Porin_dom_sf"/>
</dbReference>
<dbReference type="Proteomes" id="UP000482653">
    <property type="component" value="Unassembled WGS sequence"/>
</dbReference>
<feature type="non-terminal residue" evidence="2">
    <location>
        <position position="123"/>
    </location>
</feature>
<dbReference type="Gene3D" id="2.40.160.10">
    <property type="entry name" value="Porin"/>
    <property type="match status" value="1"/>
</dbReference>
<evidence type="ECO:0000313" key="3">
    <source>
        <dbReference type="Proteomes" id="UP000482653"/>
    </source>
</evidence>
<dbReference type="EMBL" id="VVYX01000386">
    <property type="protein sequence ID" value="KAA5400978.1"/>
    <property type="molecule type" value="Genomic_DNA"/>
</dbReference>
<evidence type="ECO:0000313" key="2">
    <source>
        <dbReference type="EMBL" id="KAA5400978.1"/>
    </source>
</evidence>
<protein>
    <submittedName>
        <fullName evidence="2">ATPase</fullName>
    </submittedName>
</protein>
<comment type="caution">
    <text evidence="2">The sequence shown here is derived from an EMBL/GenBank/DDBJ whole genome shotgun (WGS) entry which is preliminary data.</text>
</comment>
<organism evidence="2 3">
    <name type="scientific">Bacteroides cellulosilyticus</name>
    <dbReference type="NCBI Taxonomy" id="246787"/>
    <lineage>
        <taxon>Bacteria</taxon>
        <taxon>Pseudomonadati</taxon>
        <taxon>Bacteroidota</taxon>
        <taxon>Bacteroidia</taxon>
        <taxon>Bacteroidales</taxon>
        <taxon>Bacteroidaceae</taxon>
        <taxon>Bacteroides</taxon>
    </lineage>
</organism>
<reference evidence="2 3" key="1">
    <citation type="journal article" date="2019" name="Nat. Med.">
        <title>A library of human gut bacterial isolates paired with longitudinal multiomics data enables mechanistic microbiome research.</title>
        <authorList>
            <person name="Poyet M."/>
            <person name="Groussin M."/>
            <person name="Gibbons S.M."/>
            <person name="Avila-Pacheco J."/>
            <person name="Jiang X."/>
            <person name="Kearney S.M."/>
            <person name="Perrotta A.R."/>
            <person name="Berdy B."/>
            <person name="Zhao S."/>
            <person name="Lieberman T.D."/>
            <person name="Swanson P.K."/>
            <person name="Smith M."/>
            <person name="Roesemann S."/>
            <person name="Alexander J.E."/>
            <person name="Rich S.A."/>
            <person name="Livny J."/>
            <person name="Vlamakis H."/>
            <person name="Clish C."/>
            <person name="Bullock K."/>
            <person name="Deik A."/>
            <person name="Scott J."/>
            <person name="Pierce K.A."/>
            <person name="Xavier R.J."/>
            <person name="Alm E.J."/>
        </authorList>
    </citation>
    <scope>NUCLEOTIDE SEQUENCE [LARGE SCALE GENOMIC DNA]</scope>
    <source>
        <strain evidence="2 3">BIOML-A8</strain>
    </source>
</reference>
<feature type="chain" id="PRO_5026659192" evidence="1">
    <location>
        <begin position="22"/>
        <end position="123"/>
    </location>
</feature>
<proteinExistence type="predicted"/>
<dbReference type="AlphaFoldDB" id="A0A6L3JQ95"/>
<gene>
    <name evidence="2" type="ORF">F2Y87_31160</name>
</gene>
<accession>A0A6L3JQ95</accession>
<feature type="signal peptide" evidence="1">
    <location>
        <begin position="1"/>
        <end position="21"/>
    </location>
</feature>
<evidence type="ECO:0000256" key="1">
    <source>
        <dbReference type="SAM" id="SignalP"/>
    </source>
</evidence>
<keyword evidence="1" id="KW-0732">Signal</keyword>
<sequence>MKNLVSLGVFLLILLSVQVNAQEQSVLQIRPTGRILMDGGLFHSDNKNFVDGVAIPDARIGVKTTYGKYKAKVDIGYAYGKVSLKDIFVERQFSSHALLRVGNFVHQFGLQSSTSSSMKVTME</sequence>